<reference evidence="1" key="1">
    <citation type="journal article" date="2020" name="Microorganisms">
        <title>Reliable Identification of Environmental Pseudomonas Isolates Using the rpoD Gene.</title>
        <authorList>
            <consortium name="The Broad Institute Genome Sequencing Platform"/>
            <person name="Girard L."/>
            <person name="Lood C."/>
            <person name="Rokni-Zadeh H."/>
            <person name="van Noort V."/>
            <person name="Lavigne R."/>
            <person name="De Mot R."/>
        </authorList>
    </citation>
    <scope>NUCLEOTIDE SEQUENCE</scope>
    <source>
        <strain evidence="1">OE 48.2</strain>
    </source>
</reference>
<protein>
    <submittedName>
        <fullName evidence="1">DUF637 domain-containing protein</fullName>
    </submittedName>
</protein>
<evidence type="ECO:0000313" key="2">
    <source>
        <dbReference type="Proteomes" id="UP000627092"/>
    </source>
</evidence>
<dbReference type="AlphaFoldDB" id="A0A9E6TDS6"/>
<reference evidence="1" key="2">
    <citation type="journal article" date="2021" name="Microorganisms">
        <title>The Ever-Expanding Pseudomonas Genus: Description of 43 New Species and Partition of the Pseudomonas putida Group.</title>
        <authorList>
            <person name="Girard L."/>
            <person name="Lood C."/>
            <person name="Hofte M."/>
            <person name="Vandamme P."/>
            <person name="Rokni-Zadeh H."/>
            <person name="van Noort V."/>
            <person name="Lavigne R."/>
            <person name="De Mot R."/>
        </authorList>
    </citation>
    <scope>NUCLEOTIDE SEQUENCE</scope>
    <source>
        <strain evidence="1">OE 48.2</strain>
    </source>
</reference>
<dbReference type="Proteomes" id="UP000627092">
    <property type="component" value="Chromosome"/>
</dbReference>
<organism evidence="1 2">
    <name type="scientific">Pseudomonas zeae</name>
    <dbReference type="NCBI Taxonomy" id="2745510"/>
    <lineage>
        <taxon>Bacteria</taxon>
        <taxon>Pseudomonadati</taxon>
        <taxon>Pseudomonadota</taxon>
        <taxon>Gammaproteobacteria</taxon>
        <taxon>Pseudomonadales</taxon>
        <taxon>Pseudomonadaceae</taxon>
        <taxon>Pseudomonas</taxon>
    </lineage>
</organism>
<name>A0A9E6TDS6_9PSED</name>
<accession>A0A9E6TDS6</accession>
<gene>
    <name evidence="1" type="ORF">HU754_017660</name>
</gene>
<proteinExistence type="predicted"/>
<dbReference type="KEGG" id="pze:HU754_017660"/>
<sequence length="614" mass="64142">MSPCPLVPLSPCPLSQNLKEGLIFQAGNVVAATAFNFVGGYAQKNWQIAKNAGDSVGMAIWAEGGAARTALHALMGGAVSSITGGDFKSGAIAAGASQAMAGALNSTFNDQPNLRQAFSQIVGLTAAGLAGADINKASWVALMADEYNRQLHQKEVLALEKLQEENPEKAYQLKAAACAIVHCSASVHPDDQKNYDALTKLEADGSGFKDAQSALFATGAFDEYSKWDQVNDGLLRNEESAQRTGNAGRAILGAAGAVAGYSGAIITSPACVTLVGCALPGISAAAGAASFLESWEATGRLFAPYEYTQGHRVLASFTSETYPGDVNPLRDYGTEAAKAAVEMVLLKGAGKYLEGTGSSILVSGVKKEGVVADGVIGASNTDKPVLPAWYREDSSAGASFNKTDGLPDGYRRVLNTRTGNAEVLAPDGQLYFDTGNGLKPKAGGNLAELAEAERRINGTKATGAAEVPATSAIARVGLRDDLAAQAGIPRNIAESPSSMWGKSIDDIKQALTLDGASLTPKPPLAGTSGKAQVFNVEGHPAIKEVEFHPGGGTHGDSPYYKLVSTEKIGNKNLEIRVIDPSPDFSPGTITRYQQYYDTQGNRLKYEGGEWKGWK</sequence>
<evidence type="ECO:0000313" key="1">
    <source>
        <dbReference type="EMBL" id="QXI14692.1"/>
    </source>
</evidence>
<dbReference type="EMBL" id="CP077090">
    <property type="protein sequence ID" value="QXI14692.1"/>
    <property type="molecule type" value="Genomic_DNA"/>
</dbReference>